<dbReference type="EMBL" id="JBHRZH010000006">
    <property type="protein sequence ID" value="MFC3760944.1"/>
    <property type="molecule type" value="Genomic_DNA"/>
</dbReference>
<comment type="caution">
    <text evidence="2">The sequence shown here is derived from an EMBL/GenBank/DDBJ whole genome shotgun (WGS) entry which is preliminary data.</text>
</comment>
<evidence type="ECO:0008006" key="4">
    <source>
        <dbReference type="Google" id="ProtNLM"/>
    </source>
</evidence>
<accession>A0ABV7YA48</accession>
<name>A0ABV7YA48_9ACTN</name>
<keyword evidence="1" id="KW-0812">Transmembrane</keyword>
<feature type="transmembrane region" description="Helical" evidence="1">
    <location>
        <begin position="31"/>
        <end position="49"/>
    </location>
</feature>
<feature type="transmembrane region" description="Helical" evidence="1">
    <location>
        <begin position="7"/>
        <end position="25"/>
    </location>
</feature>
<reference evidence="3" key="1">
    <citation type="journal article" date="2019" name="Int. J. Syst. Evol. Microbiol.">
        <title>The Global Catalogue of Microorganisms (GCM) 10K type strain sequencing project: providing services to taxonomists for standard genome sequencing and annotation.</title>
        <authorList>
            <consortium name="The Broad Institute Genomics Platform"/>
            <consortium name="The Broad Institute Genome Sequencing Center for Infectious Disease"/>
            <person name="Wu L."/>
            <person name="Ma J."/>
        </authorList>
    </citation>
    <scope>NUCLEOTIDE SEQUENCE [LARGE SCALE GENOMIC DNA]</scope>
    <source>
        <strain evidence="3">CGMCC 4.7241</strain>
    </source>
</reference>
<sequence>MSLIKQIMIAISAIAASLAVIAGTLKLLAWLGVGVIALLVAVIILIWVLRKRKKDKKSYYQHSTKL</sequence>
<keyword evidence="3" id="KW-1185">Reference proteome</keyword>
<keyword evidence="1" id="KW-1133">Transmembrane helix</keyword>
<protein>
    <recommendedName>
        <fullName evidence="4">LPXTG cell wall anchor domain-containing protein</fullName>
    </recommendedName>
</protein>
<evidence type="ECO:0000313" key="2">
    <source>
        <dbReference type="EMBL" id="MFC3760944.1"/>
    </source>
</evidence>
<dbReference type="RefSeq" id="WP_205117175.1">
    <property type="nucleotide sequence ID" value="NZ_JAFBCM010000001.1"/>
</dbReference>
<keyword evidence="1" id="KW-0472">Membrane</keyword>
<organism evidence="2 3">
    <name type="scientific">Tenggerimyces flavus</name>
    <dbReference type="NCBI Taxonomy" id="1708749"/>
    <lineage>
        <taxon>Bacteria</taxon>
        <taxon>Bacillati</taxon>
        <taxon>Actinomycetota</taxon>
        <taxon>Actinomycetes</taxon>
        <taxon>Propionibacteriales</taxon>
        <taxon>Nocardioidaceae</taxon>
        <taxon>Tenggerimyces</taxon>
    </lineage>
</organism>
<proteinExistence type="predicted"/>
<evidence type="ECO:0000256" key="1">
    <source>
        <dbReference type="SAM" id="Phobius"/>
    </source>
</evidence>
<gene>
    <name evidence="2" type="ORF">ACFOUW_08835</name>
</gene>
<dbReference type="Proteomes" id="UP001595699">
    <property type="component" value="Unassembled WGS sequence"/>
</dbReference>
<evidence type="ECO:0000313" key="3">
    <source>
        <dbReference type="Proteomes" id="UP001595699"/>
    </source>
</evidence>